<name>A0ABU8QWQ0_9PSED</name>
<feature type="transmembrane region" description="Helical" evidence="1">
    <location>
        <begin position="60"/>
        <end position="79"/>
    </location>
</feature>
<comment type="caution">
    <text evidence="2">The sequence shown here is derived from an EMBL/GenBank/DDBJ whole genome shotgun (WGS) entry which is preliminary data.</text>
</comment>
<dbReference type="EMBL" id="JBBHLC010000061">
    <property type="protein sequence ID" value="MEJ5865074.1"/>
    <property type="molecule type" value="Genomic_DNA"/>
</dbReference>
<gene>
    <name evidence="2" type="ORF">V7S98_17805</name>
</gene>
<protein>
    <recommendedName>
        <fullName evidence="4">Lipoprotein</fullName>
    </recommendedName>
</protein>
<evidence type="ECO:0000313" key="2">
    <source>
        <dbReference type="EMBL" id="MEJ5865074.1"/>
    </source>
</evidence>
<proteinExistence type="predicted"/>
<evidence type="ECO:0008006" key="4">
    <source>
        <dbReference type="Google" id="ProtNLM"/>
    </source>
</evidence>
<dbReference type="RefSeq" id="WP_186520438.1">
    <property type="nucleotide sequence ID" value="NZ_JABWRF020000001.1"/>
</dbReference>
<evidence type="ECO:0000256" key="1">
    <source>
        <dbReference type="SAM" id="Phobius"/>
    </source>
</evidence>
<organism evidence="2 3">
    <name type="scientific">Pseudomonas farsensis</name>
    <dbReference type="NCBI Taxonomy" id="2745492"/>
    <lineage>
        <taxon>Bacteria</taxon>
        <taxon>Pseudomonadati</taxon>
        <taxon>Pseudomonadota</taxon>
        <taxon>Gammaproteobacteria</taxon>
        <taxon>Pseudomonadales</taxon>
        <taxon>Pseudomonadaceae</taxon>
        <taxon>Pseudomonas</taxon>
    </lineage>
</organism>
<reference evidence="2 3" key="1">
    <citation type="submission" date="2024-02" db="EMBL/GenBank/DDBJ databases">
        <title>Identification of pathogenicity and growth-promoting function of Pseudomonas putida variant.</title>
        <authorList>
            <person name="Sun J."/>
        </authorList>
    </citation>
    <scope>NUCLEOTIDE SEQUENCE [LARGE SCALE GENOMIC DNA]</scope>
    <source>
        <strain evidence="2 3">A03</strain>
    </source>
</reference>
<dbReference type="Proteomes" id="UP001380290">
    <property type="component" value="Unassembled WGS sequence"/>
</dbReference>
<sequence length="80" mass="8798">MRYVLVVLASYASAWYVVGLLIRGQLADIAEGLRHQHDAPPPGQYLREVQAHARQAQRTYSLLAGSVLAVLLVLLCAWLG</sequence>
<keyword evidence="1" id="KW-0472">Membrane</keyword>
<evidence type="ECO:0000313" key="3">
    <source>
        <dbReference type="Proteomes" id="UP001380290"/>
    </source>
</evidence>
<keyword evidence="3" id="KW-1185">Reference proteome</keyword>
<accession>A0ABU8QWQ0</accession>
<keyword evidence="1" id="KW-0812">Transmembrane</keyword>
<keyword evidence="1" id="KW-1133">Transmembrane helix</keyword>